<name>D7UDS6_VITVI</name>
<reference evidence="2" key="1">
    <citation type="journal article" date="2007" name="Nature">
        <title>The grapevine genome sequence suggests ancestral hexaploidization in major angiosperm phyla.</title>
        <authorList>
            <consortium name="The French-Italian Public Consortium for Grapevine Genome Characterization."/>
            <person name="Jaillon O."/>
            <person name="Aury J.-M."/>
            <person name="Noel B."/>
            <person name="Policriti A."/>
            <person name="Clepet C."/>
            <person name="Casagrande A."/>
            <person name="Choisne N."/>
            <person name="Aubourg S."/>
            <person name="Vitulo N."/>
            <person name="Jubin C."/>
            <person name="Vezzi A."/>
            <person name="Legeai F."/>
            <person name="Hugueney P."/>
            <person name="Dasilva C."/>
            <person name="Horner D."/>
            <person name="Mica E."/>
            <person name="Jublot D."/>
            <person name="Poulain J."/>
            <person name="Bruyere C."/>
            <person name="Billault A."/>
            <person name="Segurens B."/>
            <person name="Gouyvenoux M."/>
            <person name="Ugarte E."/>
            <person name="Cattonaro F."/>
            <person name="Anthouard V."/>
            <person name="Vico V."/>
            <person name="Del Fabbro C."/>
            <person name="Alaux M."/>
            <person name="Di Gaspero G."/>
            <person name="Dumas V."/>
            <person name="Felice N."/>
            <person name="Paillard S."/>
            <person name="Juman I."/>
            <person name="Moroldo M."/>
            <person name="Scalabrin S."/>
            <person name="Canaguier A."/>
            <person name="Le Clainche I."/>
            <person name="Malacrida G."/>
            <person name="Durand E."/>
            <person name="Pesole G."/>
            <person name="Laucou V."/>
            <person name="Chatelet P."/>
            <person name="Merdinoglu D."/>
            <person name="Delledonne M."/>
            <person name="Pezzotti M."/>
            <person name="Lecharny A."/>
            <person name="Scarpelli C."/>
            <person name="Artiguenave F."/>
            <person name="Pe M.E."/>
            <person name="Valle G."/>
            <person name="Morgante M."/>
            <person name="Caboche M."/>
            <person name="Adam-Blondon A.-F."/>
            <person name="Weissenbach J."/>
            <person name="Quetier F."/>
            <person name="Wincker P."/>
        </authorList>
    </citation>
    <scope>NUCLEOTIDE SEQUENCE [LARGE SCALE GENOMIC DNA]</scope>
    <source>
        <strain evidence="2">cv. Pinot noir / PN40024</strain>
    </source>
</reference>
<organism evidence="1 2">
    <name type="scientific">Vitis vinifera</name>
    <name type="common">Grape</name>
    <dbReference type="NCBI Taxonomy" id="29760"/>
    <lineage>
        <taxon>Eukaryota</taxon>
        <taxon>Viridiplantae</taxon>
        <taxon>Streptophyta</taxon>
        <taxon>Embryophyta</taxon>
        <taxon>Tracheophyta</taxon>
        <taxon>Spermatophyta</taxon>
        <taxon>Magnoliopsida</taxon>
        <taxon>eudicotyledons</taxon>
        <taxon>Gunneridae</taxon>
        <taxon>Pentapetalae</taxon>
        <taxon>rosids</taxon>
        <taxon>Vitales</taxon>
        <taxon>Vitaceae</taxon>
        <taxon>Viteae</taxon>
        <taxon>Vitis</taxon>
    </lineage>
</organism>
<gene>
    <name evidence="1" type="ordered locus">VIT_13s0175g00090</name>
</gene>
<dbReference type="Proteomes" id="UP000009183">
    <property type="component" value="Chromosome 13"/>
</dbReference>
<keyword evidence="2" id="KW-1185">Reference proteome</keyword>
<dbReference type="PaxDb" id="29760-VIT_13s0175g00090.t01"/>
<dbReference type="InParanoid" id="D7UDS6"/>
<evidence type="ECO:0000313" key="2">
    <source>
        <dbReference type="Proteomes" id="UP000009183"/>
    </source>
</evidence>
<protein>
    <submittedName>
        <fullName evidence="1">Uncharacterized protein</fullName>
    </submittedName>
</protein>
<evidence type="ECO:0000313" key="1">
    <source>
        <dbReference type="EMBL" id="CBI40891.3"/>
    </source>
</evidence>
<dbReference type="HOGENOM" id="CLU_3336576_0_0_1"/>
<dbReference type="AlphaFoldDB" id="D7UDS6"/>
<dbReference type="EMBL" id="FN596766">
    <property type="protein sequence ID" value="CBI40891.3"/>
    <property type="molecule type" value="Genomic_DNA"/>
</dbReference>
<proteinExistence type="predicted"/>
<accession>D7UDS6</accession>
<sequence>MIRHSHIHRPPPKAPFSLSFFCLSSIFNCFHPPAHLVG</sequence>